<evidence type="ECO:0000313" key="2">
    <source>
        <dbReference type="EMBL" id="EEH54439.1"/>
    </source>
</evidence>
<dbReference type="RefSeq" id="XP_003061809.1">
    <property type="nucleotide sequence ID" value="XM_003061763.1"/>
</dbReference>
<feature type="compositionally biased region" description="Acidic residues" evidence="1">
    <location>
        <begin position="28"/>
        <end position="37"/>
    </location>
</feature>
<dbReference type="Proteomes" id="UP000001876">
    <property type="component" value="Unassembled WGS sequence"/>
</dbReference>
<accession>C1N1G0</accession>
<dbReference type="EMBL" id="GG663744">
    <property type="protein sequence ID" value="EEH54439.1"/>
    <property type="molecule type" value="Genomic_DNA"/>
</dbReference>
<organism evidence="3">
    <name type="scientific">Micromonas pusilla (strain CCMP1545)</name>
    <name type="common">Picoplanktonic green alga</name>
    <dbReference type="NCBI Taxonomy" id="564608"/>
    <lineage>
        <taxon>Eukaryota</taxon>
        <taxon>Viridiplantae</taxon>
        <taxon>Chlorophyta</taxon>
        <taxon>Mamiellophyceae</taxon>
        <taxon>Mamiellales</taxon>
        <taxon>Mamiellaceae</taxon>
        <taxon>Micromonas</taxon>
    </lineage>
</organism>
<proteinExistence type="predicted"/>
<feature type="compositionally biased region" description="Pro residues" evidence="1">
    <location>
        <begin position="45"/>
        <end position="57"/>
    </location>
</feature>
<evidence type="ECO:0000313" key="3">
    <source>
        <dbReference type="Proteomes" id="UP000001876"/>
    </source>
</evidence>
<dbReference type="GeneID" id="9686998"/>
<feature type="region of interest" description="Disordered" evidence="1">
    <location>
        <begin position="1"/>
        <end position="73"/>
    </location>
</feature>
<protein>
    <submittedName>
        <fullName evidence="2">Predicted protein</fullName>
    </submittedName>
</protein>
<dbReference type="OrthoDB" id="498790at2759"/>
<gene>
    <name evidence="2" type="ORF">MICPUCDRAFT_51389</name>
</gene>
<name>C1N1G0_MICPC</name>
<dbReference type="AlphaFoldDB" id="C1N1G0"/>
<reference evidence="2 3" key="1">
    <citation type="journal article" date="2009" name="Science">
        <title>Green evolution and dynamic adaptations revealed by genomes of the marine picoeukaryotes Micromonas.</title>
        <authorList>
            <person name="Worden A.Z."/>
            <person name="Lee J.H."/>
            <person name="Mock T."/>
            <person name="Rouze P."/>
            <person name="Simmons M.P."/>
            <person name="Aerts A.L."/>
            <person name="Allen A.E."/>
            <person name="Cuvelier M.L."/>
            <person name="Derelle E."/>
            <person name="Everett M.V."/>
            <person name="Foulon E."/>
            <person name="Grimwood J."/>
            <person name="Gundlach H."/>
            <person name="Henrissat B."/>
            <person name="Napoli C."/>
            <person name="McDonald S.M."/>
            <person name="Parker M.S."/>
            <person name="Rombauts S."/>
            <person name="Salamov A."/>
            <person name="Von Dassow P."/>
            <person name="Badger J.H."/>
            <person name="Coutinho P.M."/>
            <person name="Demir E."/>
            <person name="Dubchak I."/>
            <person name="Gentemann C."/>
            <person name="Eikrem W."/>
            <person name="Gready J.E."/>
            <person name="John U."/>
            <person name="Lanier W."/>
            <person name="Lindquist E.A."/>
            <person name="Lucas S."/>
            <person name="Mayer K.F."/>
            <person name="Moreau H."/>
            <person name="Not F."/>
            <person name="Otillar R."/>
            <person name="Panaud O."/>
            <person name="Pangilinan J."/>
            <person name="Paulsen I."/>
            <person name="Piegu B."/>
            <person name="Poliakov A."/>
            <person name="Robbens S."/>
            <person name="Schmutz J."/>
            <person name="Toulza E."/>
            <person name="Wyss T."/>
            <person name="Zelensky A."/>
            <person name="Zhou K."/>
            <person name="Armbrust E.V."/>
            <person name="Bhattacharya D."/>
            <person name="Goodenough U.W."/>
            <person name="Van de Peer Y."/>
            <person name="Grigoriev I.V."/>
        </authorList>
    </citation>
    <scope>NUCLEOTIDE SEQUENCE [LARGE SCALE GENOMIC DNA]</scope>
    <source>
        <strain evidence="2 3">CCMP1545</strain>
    </source>
</reference>
<evidence type="ECO:0000256" key="1">
    <source>
        <dbReference type="SAM" id="MobiDB-lite"/>
    </source>
</evidence>
<sequence>MSRLFSKKKKSGDEGAAEGAAVEGAVEGAEEGAEEGADAATEAAAPPPPTTPTPTPTPSASADEPVANLTLPTRLDGLAGTTLVGTIALEREPVGAAVVPLTDVVNAGETASHTTPFAWCTSFLKDFSRRHSSPALPFQRLTGKTFD</sequence>
<feature type="compositionally biased region" description="Basic residues" evidence="1">
    <location>
        <begin position="1"/>
        <end position="10"/>
    </location>
</feature>
<feature type="compositionally biased region" description="Low complexity" evidence="1">
    <location>
        <begin position="17"/>
        <end position="27"/>
    </location>
</feature>
<keyword evidence="3" id="KW-1185">Reference proteome</keyword>
<dbReference type="KEGG" id="mpp:MICPUCDRAFT_51389"/>